<comment type="caution">
    <text evidence="2">The sequence shown here is derived from an EMBL/GenBank/DDBJ whole genome shotgun (WGS) entry which is preliminary data.</text>
</comment>
<dbReference type="InterPro" id="IPR024571">
    <property type="entry name" value="ERAP1-like_C_dom"/>
</dbReference>
<protein>
    <recommendedName>
        <fullName evidence="1">ERAP1-like C-terminal domain-containing protein</fullName>
    </recommendedName>
</protein>
<keyword evidence="3" id="KW-1185">Reference proteome</keyword>
<evidence type="ECO:0000313" key="3">
    <source>
        <dbReference type="Proteomes" id="UP001303046"/>
    </source>
</evidence>
<dbReference type="InterPro" id="IPR043502">
    <property type="entry name" value="DNA/RNA_pol_sf"/>
</dbReference>
<dbReference type="Pfam" id="PF11838">
    <property type="entry name" value="ERAP1_C"/>
    <property type="match status" value="1"/>
</dbReference>
<proteinExistence type="predicted"/>
<dbReference type="Proteomes" id="UP001303046">
    <property type="component" value="Unassembled WGS sequence"/>
</dbReference>
<dbReference type="EMBL" id="JAVFWL010000004">
    <property type="protein sequence ID" value="KAK6752320.1"/>
    <property type="molecule type" value="Genomic_DNA"/>
</dbReference>
<dbReference type="Gene3D" id="1.25.50.20">
    <property type="match status" value="1"/>
</dbReference>
<dbReference type="SUPFAM" id="SSF56219">
    <property type="entry name" value="DNase I-like"/>
    <property type="match status" value="1"/>
</dbReference>
<sequence length="838" mass="97578">MDLEKFYREDHAFYKVIIGDFNAKVGPRRTPEELHIGTHGLQWNDQGERLSEFIMTTKTIHGNSQFQKPSSLRWTWESAGGGYRNEIDHIIVNKRFCLTNVGVVPKFYTGSDHRLLRGRLSFTRRAEKAAKIRGRNPRTIINWDLFATLAGFWEDSAMDNIDEEYDRLVEHLHDCAKKAESFKTTKRRLSLQTLELICQRGAARAAGNQELTSELARLCREAIKEDLKERRAEVLAEAAEAGKSICYARRGFASRKTRMTALRNPKGTAIASRRGMEKIIYDFYSDLFDSHVHLPPHYLREDGQVIPEVLPSEIRHAIMSVRNRTAPVPDRIRPEHLKSLPPVLINTLARLFTRYLSECKVPKQWKTSKTVLLYKKGDPHDISNYRPICLLSVIYKLFTRVILNRIEKVLDEGQPCEQAGFRKGFSTIDHIHNISKLWMHRSSAESTKDDVHAERMGGGERLGIAYKSIEDVVKKTRNTRLRAHLFNTTVLPALTYASETWAFRKQEENVVSIIERAIERVMLGVSRFTQVRDGIRSPLLRQRSKIRDAAAFAKESKIRWAGHVMRFNDNRWTRAVSDWVPRDIKRTTGRPPTRWSDFFTKSLKEKYDALRVPRERRNHWATLARDRDKWKNYWRPLDQFEDQRESSKVATSLTETMCRIGEKNCTKTFRSLFEKEILNRCKKGEKASECVRIKRHLRRCTYCTGVRTLGAVALRKVENLLKVEDDIEERKALVDGASCVRSIKKLERILLKRLEDTNGDVRDRQENIVWAFRATQQQVLSDYFLFPFCVEHWELIYERLKTRLDYINEVISTCFGTVHSTAQLMLVSLLIVTNTWFD</sequence>
<evidence type="ECO:0000259" key="1">
    <source>
        <dbReference type="Pfam" id="PF11838"/>
    </source>
</evidence>
<dbReference type="SUPFAM" id="SSF56672">
    <property type="entry name" value="DNA/RNA polymerases"/>
    <property type="match status" value="1"/>
</dbReference>
<dbReference type="InterPro" id="IPR036691">
    <property type="entry name" value="Endo/exonu/phosph_ase_sf"/>
</dbReference>
<evidence type="ECO:0000313" key="2">
    <source>
        <dbReference type="EMBL" id="KAK6752320.1"/>
    </source>
</evidence>
<name>A0ABR1DPN8_NECAM</name>
<feature type="domain" description="ERAP1-like C-terminal" evidence="1">
    <location>
        <begin position="641"/>
        <end position="826"/>
    </location>
</feature>
<organism evidence="2 3">
    <name type="scientific">Necator americanus</name>
    <name type="common">Human hookworm</name>
    <dbReference type="NCBI Taxonomy" id="51031"/>
    <lineage>
        <taxon>Eukaryota</taxon>
        <taxon>Metazoa</taxon>
        <taxon>Ecdysozoa</taxon>
        <taxon>Nematoda</taxon>
        <taxon>Chromadorea</taxon>
        <taxon>Rhabditida</taxon>
        <taxon>Rhabditina</taxon>
        <taxon>Rhabditomorpha</taxon>
        <taxon>Strongyloidea</taxon>
        <taxon>Ancylostomatidae</taxon>
        <taxon>Bunostominae</taxon>
        <taxon>Necator</taxon>
    </lineage>
</organism>
<gene>
    <name evidence="2" type="primary">Necator_chrIV.g16925</name>
    <name evidence="2" type="ORF">RB195_003627</name>
</gene>
<dbReference type="Gene3D" id="3.60.10.10">
    <property type="entry name" value="Endonuclease/exonuclease/phosphatase"/>
    <property type="match status" value="1"/>
</dbReference>
<reference evidence="2 3" key="1">
    <citation type="submission" date="2023-08" db="EMBL/GenBank/DDBJ databases">
        <title>A Necator americanus chromosomal reference genome.</title>
        <authorList>
            <person name="Ilik V."/>
            <person name="Petrzelkova K.J."/>
            <person name="Pardy F."/>
            <person name="Fuh T."/>
            <person name="Niatou-Singa F.S."/>
            <person name="Gouil Q."/>
            <person name="Baker L."/>
            <person name="Ritchie M.E."/>
            <person name="Jex A.R."/>
            <person name="Gazzola D."/>
            <person name="Li H."/>
            <person name="Toshio Fujiwara R."/>
            <person name="Zhan B."/>
            <person name="Aroian R.V."/>
            <person name="Pafco B."/>
            <person name="Schwarz E.M."/>
        </authorList>
    </citation>
    <scope>NUCLEOTIDE SEQUENCE [LARGE SCALE GENOMIC DNA]</scope>
    <source>
        <strain evidence="2 3">Aroian</strain>
        <tissue evidence="2">Whole animal</tissue>
    </source>
</reference>
<accession>A0ABR1DPN8</accession>
<dbReference type="PANTHER" id="PTHR19446">
    <property type="entry name" value="REVERSE TRANSCRIPTASES"/>
    <property type="match status" value="1"/>
</dbReference>